<reference evidence="2 3" key="1">
    <citation type="submission" date="2021-07" db="EMBL/GenBank/DDBJ databases">
        <title>Hymenobacter profundi sp. nov., isolated from deep-sea water.</title>
        <authorList>
            <person name="Kim M.K."/>
        </authorList>
    </citation>
    <scope>NUCLEOTIDE SEQUENCE [LARGE SCALE GENOMIC DNA]</scope>
    <source>
        <strain evidence="2 3">M2</strain>
    </source>
</reference>
<evidence type="ECO:0000313" key="3">
    <source>
        <dbReference type="Proteomes" id="UP000826188"/>
    </source>
</evidence>
<dbReference type="Proteomes" id="UP000826188">
    <property type="component" value="Unassembled WGS sequence"/>
</dbReference>
<protein>
    <recommendedName>
        <fullName evidence="4">DUF3575 domain-containing protein</fullName>
    </recommendedName>
</protein>
<proteinExistence type="predicted"/>
<dbReference type="RefSeq" id="WP_219161210.1">
    <property type="nucleotide sequence ID" value="NZ_JAHWGL010000120.1"/>
</dbReference>
<dbReference type="EMBL" id="JAHWGL010000120">
    <property type="protein sequence ID" value="MBW3130748.1"/>
    <property type="molecule type" value="Genomic_DNA"/>
</dbReference>
<name>A0ABS6X4H8_9BACT</name>
<sequence length="234" mass="26142">MRALFWQLRLVWPWVRVAFVTCWALPAAAQQAPTPTTRFLALKVVPQHVVLSGYWLEAEYGLPRHAHQSVALTAQLYHGPAGRPNTPGYAASDPGESVRGVGAELRHRLYLRAAARQAYPTGFYFSYGPSFQHFRMTYPTLGWREVKGPNGLEYLEYGRIPNTTTINRYGAAATLGYQAPLPPGRVFLDLYAGVGWRQRHNQSDDAIAQFKSGTSDYGHRGFYFPAGVKIGVQL</sequence>
<comment type="caution">
    <text evidence="2">The sequence shown here is derived from an EMBL/GenBank/DDBJ whole genome shotgun (WGS) entry which is preliminary data.</text>
</comment>
<evidence type="ECO:0008006" key="4">
    <source>
        <dbReference type="Google" id="ProtNLM"/>
    </source>
</evidence>
<gene>
    <name evidence="2" type="ORF">KYK14_19460</name>
</gene>
<evidence type="ECO:0000256" key="1">
    <source>
        <dbReference type="SAM" id="SignalP"/>
    </source>
</evidence>
<keyword evidence="1" id="KW-0732">Signal</keyword>
<organism evidence="2 3">
    <name type="scientific">Hymenobacter profundi</name>
    <dbReference type="NCBI Taxonomy" id="1982110"/>
    <lineage>
        <taxon>Bacteria</taxon>
        <taxon>Pseudomonadati</taxon>
        <taxon>Bacteroidota</taxon>
        <taxon>Cytophagia</taxon>
        <taxon>Cytophagales</taxon>
        <taxon>Hymenobacteraceae</taxon>
        <taxon>Hymenobacter</taxon>
    </lineage>
</organism>
<accession>A0ABS6X4H8</accession>
<evidence type="ECO:0000313" key="2">
    <source>
        <dbReference type="EMBL" id="MBW3130748.1"/>
    </source>
</evidence>
<feature type="chain" id="PRO_5046977192" description="DUF3575 domain-containing protein" evidence="1">
    <location>
        <begin position="30"/>
        <end position="234"/>
    </location>
</feature>
<keyword evidence="3" id="KW-1185">Reference proteome</keyword>
<feature type="signal peptide" evidence="1">
    <location>
        <begin position="1"/>
        <end position="29"/>
    </location>
</feature>